<dbReference type="HOGENOM" id="CLU_007884_3_2_4"/>
<dbReference type="AlphaFoldDB" id="A0A0C6P617"/>
<proteinExistence type="predicted"/>
<accession>A0A0C6P617</accession>
<dbReference type="PANTHER" id="PTHR13847">
    <property type="entry name" value="SARCOSINE DEHYDROGENASE-RELATED"/>
    <property type="match status" value="1"/>
</dbReference>
<dbReference type="GeneID" id="93206324"/>
<dbReference type="SUPFAM" id="SSF51905">
    <property type="entry name" value="FAD/NAD(P)-binding domain"/>
    <property type="match status" value="1"/>
</dbReference>
<dbReference type="RefSeq" id="WP_003806979.1">
    <property type="nucleotide sequence ID" value="NC_019382.1"/>
</dbReference>
<dbReference type="GO" id="GO:0016491">
    <property type="term" value="F:oxidoreductase activity"/>
    <property type="evidence" value="ECO:0007669"/>
    <property type="project" value="UniProtKB-KW"/>
</dbReference>
<dbReference type="OrthoDB" id="9342835at2"/>
<gene>
    <name evidence="4" type="ORF">BN112_3320</name>
</gene>
<name>A0A0C6P617_BORBO</name>
<dbReference type="Proteomes" id="UP000007564">
    <property type="component" value="Chromosome"/>
</dbReference>
<dbReference type="Gene3D" id="3.50.50.60">
    <property type="entry name" value="FAD/NAD(P)-binding domain"/>
    <property type="match status" value="1"/>
</dbReference>
<sequence>MSSPSGSSRTFPQYQSGSGWNAMLPKRTPRTAAPARRHFKSLVIGAGYTGLAAARRLAELQPQDQVLVVDATVAGEGSAGRNSGFLINLPHNTRMSGHHSPLEVARKQIAMLQSGLDWLAQLSGQGGFDCGWDLAGKYHAAATADGEQSLRGALQQYGQWGVAFSELDRDALQAQLGTRYYRFGYHSMNNVFVQPAALIRGLADSLPENVWLMEDNPVLSIDGSGPYKVRTRGGEFTADNVILANNAFARRLGFLRSRLVTIFTYAGVTPVLSPAQQALLGERDQWGVIPANRLGTTLRRISGGRFMVRSAYSYEAEQPLERMEQLLRDSFVRRYPDLAAHDFEYVWSGSTGLTGNGASFVGAIQPGLYASVGCNGAGVIKGTIYGKLLGEQVAGHRSAMLDDLASFEKPNWLPPEPLRRIGALSTIAYQARKAGLEK</sequence>
<dbReference type="InterPro" id="IPR006076">
    <property type="entry name" value="FAD-dep_OxRdtase"/>
</dbReference>
<reference evidence="4 5" key="1">
    <citation type="journal article" date="2012" name="BMC Genomics">
        <title>Comparative genomics of the classical Bordetella subspecies: the evolution and exchange of virulence-associated diversity amongst closely related pathogens.</title>
        <authorList>
            <person name="Park J."/>
            <person name="Zhang Y."/>
            <person name="Buboltz A.M."/>
            <person name="Zhang X."/>
            <person name="Schuster S.C."/>
            <person name="Ahuja U."/>
            <person name="Liu M."/>
            <person name="Miller J.F."/>
            <person name="Sebaihia M."/>
            <person name="Bentley S.D."/>
            <person name="Parkhill J."/>
            <person name="Harvill E.T."/>
        </authorList>
    </citation>
    <scope>NUCLEOTIDE SEQUENCE [LARGE SCALE GENOMIC DNA]</scope>
    <source>
        <strain evidence="4 5">253</strain>
    </source>
</reference>
<dbReference type="EMBL" id="HE965806">
    <property type="protein sequence ID" value="CCJ55234.1"/>
    <property type="molecule type" value="Genomic_DNA"/>
</dbReference>
<keyword evidence="1" id="KW-0560">Oxidoreductase</keyword>
<dbReference type="GO" id="GO:0005737">
    <property type="term" value="C:cytoplasm"/>
    <property type="evidence" value="ECO:0007669"/>
    <property type="project" value="TreeGrafter"/>
</dbReference>
<feature type="compositionally biased region" description="Polar residues" evidence="2">
    <location>
        <begin position="1"/>
        <end position="19"/>
    </location>
</feature>
<evidence type="ECO:0000259" key="3">
    <source>
        <dbReference type="Pfam" id="PF01266"/>
    </source>
</evidence>
<evidence type="ECO:0000256" key="1">
    <source>
        <dbReference type="ARBA" id="ARBA00023002"/>
    </source>
</evidence>
<evidence type="ECO:0000256" key="2">
    <source>
        <dbReference type="SAM" id="MobiDB-lite"/>
    </source>
</evidence>
<feature type="domain" description="FAD dependent oxidoreductase" evidence="3">
    <location>
        <begin position="42"/>
        <end position="391"/>
    </location>
</feature>
<dbReference type="KEGG" id="bbh:BN112_3320"/>
<feature type="region of interest" description="Disordered" evidence="2">
    <location>
        <begin position="1"/>
        <end position="32"/>
    </location>
</feature>
<organism evidence="4 5">
    <name type="scientific">Bordetella bronchiseptica 253</name>
    <dbReference type="NCBI Taxonomy" id="568707"/>
    <lineage>
        <taxon>Bacteria</taxon>
        <taxon>Pseudomonadati</taxon>
        <taxon>Pseudomonadota</taxon>
        <taxon>Betaproteobacteria</taxon>
        <taxon>Burkholderiales</taxon>
        <taxon>Alcaligenaceae</taxon>
        <taxon>Bordetella</taxon>
    </lineage>
</organism>
<dbReference type="Pfam" id="PF01266">
    <property type="entry name" value="DAO"/>
    <property type="match status" value="1"/>
</dbReference>
<protein>
    <recommendedName>
        <fullName evidence="3">FAD dependent oxidoreductase domain-containing protein</fullName>
    </recommendedName>
</protein>
<evidence type="ECO:0000313" key="4">
    <source>
        <dbReference type="EMBL" id="CCJ55234.1"/>
    </source>
</evidence>
<dbReference type="Gene3D" id="3.30.9.10">
    <property type="entry name" value="D-Amino Acid Oxidase, subunit A, domain 2"/>
    <property type="match status" value="1"/>
</dbReference>
<evidence type="ECO:0000313" key="5">
    <source>
        <dbReference type="Proteomes" id="UP000007564"/>
    </source>
</evidence>
<dbReference type="InterPro" id="IPR036188">
    <property type="entry name" value="FAD/NAD-bd_sf"/>
</dbReference>
<dbReference type="PANTHER" id="PTHR13847:SF281">
    <property type="entry name" value="FAD DEPENDENT OXIDOREDUCTASE DOMAIN-CONTAINING PROTEIN"/>
    <property type="match status" value="1"/>
</dbReference>